<evidence type="ECO:0000256" key="3">
    <source>
        <dbReference type="ARBA" id="ARBA00004964"/>
    </source>
</evidence>
<dbReference type="CDD" id="cd02855">
    <property type="entry name" value="E_set_GBE_prok_N"/>
    <property type="match status" value="1"/>
</dbReference>
<dbReference type="GO" id="GO:0043169">
    <property type="term" value="F:cation binding"/>
    <property type="evidence" value="ECO:0007669"/>
    <property type="project" value="InterPro"/>
</dbReference>
<evidence type="ECO:0000313" key="15">
    <source>
        <dbReference type="EMBL" id="SFP37114.1"/>
    </source>
</evidence>
<evidence type="ECO:0000256" key="9">
    <source>
        <dbReference type="ARBA" id="ARBA00023056"/>
    </source>
</evidence>
<dbReference type="InterPro" id="IPR037439">
    <property type="entry name" value="Branching_enzy"/>
</dbReference>
<comment type="similarity">
    <text evidence="4">Belongs to the glycosyl hydrolase 13 family. GlgB subfamily.</text>
</comment>
<keyword evidence="7" id="KW-0328">Glycosyltransferase</keyword>
<comment type="function">
    <text evidence="2">Catalyzes the formation of the alpha-1,6-glucosidic linkages in glycogen by scission of a 1,4-alpha-linked oligosaccharide from growing alpha-1,4-glucan chains and the subsequent attachment of the oligosaccharide to the alpha-1,6 position.</text>
</comment>
<dbReference type="Proteomes" id="UP000321547">
    <property type="component" value="Unassembled WGS sequence"/>
</dbReference>
<evidence type="ECO:0000313" key="14">
    <source>
        <dbReference type="EMBL" id="GEM01608.1"/>
    </source>
</evidence>
<feature type="active site" description="Proton donor" evidence="12">
    <location>
        <position position="369"/>
    </location>
</feature>
<name>A0A1I5PT17_9BACI</name>
<dbReference type="GO" id="GO:0005978">
    <property type="term" value="P:glycogen biosynthetic process"/>
    <property type="evidence" value="ECO:0007669"/>
    <property type="project" value="UniProtKB-UniRule"/>
</dbReference>
<dbReference type="PANTHER" id="PTHR43651">
    <property type="entry name" value="1,4-ALPHA-GLUCAN-BRANCHING ENZYME"/>
    <property type="match status" value="1"/>
</dbReference>
<evidence type="ECO:0000256" key="12">
    <source>
        <dbReference type="PIRSR" id="PIRSR000463-1"/>
    </source>
</evidence>
<evidence type="ECO:0000256" key="6">
    <source>
        <dbReference type="ARBA" id="ARBA00022600"/>
    </source>
</evidence>
<dbReference type="OrthoDB" id="9800174at2"/>
<accession>A0A1I5PT17</accession>
<evidence type="ECO:0000256" key="11">
    <source>
        <dbReference type="NCBIfam" id="TIGR01515"/>
    </source>
</evidence>
<dbReference type="InterPro" id="IPR006407">
    <property type="entry name" value="GlgB"/>
</dbReference>
<dbReference type="UniPathway" id="UPA00164"/>
<feature type="domain" description="Glycosyl hydrolase family 13 catalytic" evidence="13">
    <location>
        <begin position="173"/>
        <end position="521"/>
    </location>
</feature>
<dbReference type="Gene3D" id="2.60.40.1180">
    <property type="entry name" value="Golgi alpha-mannosidase II"/>
    <property type="match status" value="1"/>
</dbReference>
<dbReference type="GO" id="GO:0005829">
    <property type="term" value="C:cytosol"/>
    <property type="evidence" value="ECO:0007669"/>
    <property type="project" value="TreeGrafter"/>
</dbReference>
<protein>
    <recommendedName>
        <fullName evidence="5 11">1,4-alpha-glucan branching enzyme</fullName>
        <ecNumber evidence="5 11">2.4.1.18</ecNumber>
    </recommendedName>
</protein>
<organism evidence="15 16">
    <name type="scientific">Halolactibacillus halophilus</name>
    <dbReference type="NCBI Taxonomy" id="306540"/>
    <lineage>
        <taxon>Bacteria</taxon>
        <taxon>Bacillati</taxon>
        <taxon>Bacillota</taxon>
        <taxon>Bacilli</taxon>
        <taxon>Bacillales</taxon>
        <taxon>Bacillaceae</taxon>
        <taxon>Halolactibacillus</taxon>
    </lineage>
</organism>
<keyword evidence="8" id="KW-0808">Transferase</keyword>
<keyword evidence="10" id="KW-0119">Carbohydrate metabolism</keyword>
<comment type="catalytic activity">
    <reaction evidence="1">
        <text>Transfers a segment of a (1-&gt;4)-alpha-D-glucan chain to a primary hydroxy group in a similar glucan chain.</text>
        <dbReference type="EC" id="2.4.1.18"/>
    </reaction>
</comment>
<sequence length="638" mass="75095">MQLSNEVKDQLQRYHLSELYNSYDYFGAHPFTHNGEQGILFLVWAPNAIRVALVGTFNYWNDESDPMERVTDTGVWGTFFPGIQAGEVYKYKLFLPDTRAIYKADPYAFYSEVRPETSSVVFDLDTYDWHDDKWLEKRQTFTPYKQPVNIYELHLGSWKMKEVGKFENEAFKSVDPSSFYNYREIADELIPYLKEMHYNYIEVLPLSEHPFDGSWGYQVTGYYSMTSRYGNPSDLMYLIDACHNAGIGVIFDWVPGHFCRDEHGLMYFDGTELYGDIDHPQWGTKKFNFYKSEVRNFLISNACFLFEKFHIDGIRVDGVTSILHLNFGLDHNPYKNEFGGGEDLWGIQFLKELNLAIFDRYPFAIMAAEESSSWPMVTHPVDKGGLGFNYKWKMGWMNDTLDYVELDPLFRKGSHDKITFSMHYGYSENFILPFSHDEVVHGKKALIDKPVGNYEDKFKTLKLLMLYQITHPGKKLNFMGNEIGQFIEWRYYEPVEWFLLDYEKHEDQRQFNSLLNRLYMQEKSLYEQDHNPAGFKWVDADNRDQSIYIYERKATDECLTIVLNFTPVEYSEFRVGVEIPGEYRIMFTTKEAPYRIKRYQYIKTEAVSMHGQDQSILIPLGAFEGVVIKKKKAVRKKK</sequence>
<dbReference type="InterPro" id="IPR013783">
    <property type="entry name" value="Ig-like_fold"/>
</dbReference>
<dbReference type="InterPro" id="IPR017853">
    <property type="entry name" value="GH"/>
</dbReference>
<dbReference type="NCBIfam" id="NF003811">
    <property type="entry name" value="PRK05402.1"/>
    <property type="match status" value="1"/>
</dbReference>
<reference evidence="14 17" key="2">
    <citation type="submission" date="2019-07" db="EMBL/GenBank/DDBJ databases">
        <title>Whole genome shotgun sequence of Halolactibacillus halophilus NBRC 100868.</title>
        <authorList>
            <person name="Hosoyama A."/>
            <person name="Uohara A."/>
            <person name="Ohji S."/>
            <person name="Ichikawa N."/>
        </authorList>
    </citation>
    <scope>NUCLEOTIDE SEQUENCE [LARGE SCALE GENOMIC DNA]</scope>
    <source>
        <strain evidence="14 17">NBRC 100868</strain>
    </source>
</reference>
<keyword evidence="9" id="KW-0320">Glycogen biosynthesis</keyword>
<dbReference type="AlphaFoldDB" id="A0A1I5PT17"/>
<dbReference type="EC" id="2.4.1.18" evidence="5 11"/>
<comment type="pathway">
    <text evidence="3">Glycan biosynthesis; glycogen biosynthesis.</text>
</comment>
<dbReference type="NCBIfam" id="NF008967">
    <property type="entry name" value="PRK12313.1"/>
    <property type="match status" value="1"/>
</dbReference>
<dbReference type="InterPro" id="IPR006048">
    <property type="entry name" value="A-amylase/branching_C"/>
</dbReference>
<dbReference type="RefSeq" id="WP_089831917.1">
    <property type="nucleotide sequence ID" value="NZ_BJWI01000012.1"/>
</dbReference>
<evidence type="ECO:0000313" key="16">
    <source>
        <dbReference type="Proteomes" id="UP000242243"/>
    </source>
</evidence>
<dbReference type="EMBL" id="FOXC01000016">
    <property type="protein sequence ID" value="SFP37114.1"/>
    <property type="molecule type" value="Genomic_DNA"/>
</dbReference>
<dbReference type="CDD" id="cd11322">
    <property type="entry name" value="AmyAc_Glg_BE"/>
    <property type="match status" value="1"/>
</dbReference>
<dbReference type="SUPFAM" id="SSF51011">
    <property type="entry name" value="Glycosyl hydrolase domain"/>
    <property type="match status" value="1"/>
</dbReference>
<dbReference type="InterPro" id="IPR004193">
    <property type="entry name" value="Glyco_hydro_13_N"/>
</dbReference>
<reference evidence="15 16" key="1">
    <citation type="submission" date="2016-10" db="EMBL/GenBank/DDBJ databases">
        <authorList>
            <person name="de Groot N.N."/>
        </authorList>
    </citation>
    <scope>NUCLEOTIDE SEQUENCE [LARGE SCALE GENOMIC DNA]</scope>
    <source>
        <strain evidence="15 16">DSM 17073</strain>
    </source>
</reference>
<proteinExistence type="inferred from homology"/>
<evidence type="ECO:0000313" key="17">
    <source>
        <dbReference type="Proteomes" id="UP000321547"/>
    </source>
</evidence>
<evidence type="ECO:0000256" key="2">
    <source>
        <dbReference type="ARBA" id="ARBA00002953"/>
    </source>
</evidence>
<evidence type="ECO:0000256" key="1">
    <source>
        <dbReference type="ARBA" id="ARBA00000826"/>
    </source>
</evidence>
<evidence type="ECO:0000256" key="10">
    <source>
        <dbReference type="ARBA" id="ARBA00023277"/>
    </source>
</evidence>
<dbReference type="SUPFAM" id="SSF51445">
    <property type="entry name" value="(Trans)glycosidases"/>
    <property type="match status" value="1"/>
</dbReference>
<dbReference type="PANTHER" id="PTHR43651:SF3">
    <property type="entry name" value="1,4-ALPHA-GLUCAN-BRANCHING ENZYME"/>
    <property type="match status" value="1"/>
</dbReference>
<dbReference type="InterPro" id="IPR013780">
    <property type="entry name" value="Glyco_hydro_b"/>
</dbReference>
<dbReference type="InterPro" id="IPR006047">
    <property type="entry name" value="GH13_cat_dom"/>
</dbReference>
<dbReference type="Pfam" id="PF02806">
    <property type="entry name" value="Alpha-amylase_C"/>
    <property type="match status" value="1"/>
</dbReference>
<gene>
    <name evidence="14" type="ORF">HHA03_11400</name>
    <name evidence="15" type="ORF">SAMN05421839_11648</name>
</gene>
<evidence type="ECO:0000256" key="8">
    <source>
        <dbReference type="ARBA" id="ARBA00022679"/>
    </source>
</evidence>
<dbReference type="Pfam" id="PF02922">
    <property type="entry name" value="CBM_48"/>
    <property type="match status" value="1"/>
</dbReference>
<dbReference type="Proteomes" id="UP000242243">
    <property type="component" value="Unassembled WGS sequence"/>
</dbReference>
<evidence type="ECO:0000256" key="5">
    <source>
        <dbReference type="ARBA" id="ARBA00012541"/>
    </source>
</evidence>
<evidence type="ECO:0000256" key="7">
    <source>
        <dbReference type="ARBA" id="ARBA00022676"/>
    </source>
</evidence>
<dbReference type="InterPro" id="IPR044143">
    <property type="entry name" value="GlgB_N_E_set_prok"/>
</dbReference>
<dbReference type="SMART" id="SM00642">
    <property type="entry name" value="Aamy"/>
    <property type="match status" value="1"/>
</dbReference>
<keyword evidence="17" id="KW-1185">Reference proteome</keyword>
<dbReference type="STRING" id="306540.SAMN05421839_11648"/>
<evidence type="ECO:0000259" key="13">
    <source>
        <dbReference type="SMART" id="SM00642"/>
    </source>
</evidence>
<dbReference type="Gene3D" id="2.60.40.10">
    <property type="entry name" value="Immunoglobulins"/>
    <property type="match status" value="1"/>
</dbReference>
<dbReference type="GO" id="GO:0004553">
    <property type="term" value="F:hydrolase activity, hydrolyzing O-glycosyl compounds"/>
    <property type="evidence" value="ECO:0007669"/>
    <property type="project" value="InterPro"/>
</dbReference>
<keyword evidence="6" id="KW-0321">Glycogen metabolism</keyword>
<feature type="active site" description="Nucleophile" evidence="12">
    <location>
        <position position="317"/>
    </location>
</feature>
<dbReference type="NCBIfam" id="TIGR01515">
    <property type="entry name" value="branching_enzym"/>
    <property type="match status" value="1"/>
</dbReference>
<dbReference type="GO" id="GO:0003844">
    <property type="term" value="F:1,4-alpha-glucan branching enzyme activity"/>
    <property type="evidence" value="ECO:0007669"/>
    <property type="project" value="UniProtKB-UniRule"/>
</dbReference>
<dbReference type="EMBL" id="BJWI01000012">
    <property type="protein sequence ID" value="GEM01608.1"/>
    <property type="molecule type" value="Genomic_DNA"/>
</dbReference>
<dbReference type="Gene3D" id="3.20.20.80">
    <property type="entry name" value="Glycosidases"/>
    <property type="match status" value="1"/>
</dbReference>
<dbReference type="Pfam" id="PF00128">
    <property type="entry name" value="Alpha-amylase"/>
    <property type="match status" value="1"/>
</dbReference>
<evidence type="ECO:0000256" key="4">
    <source>
        <dbReference type="ARBA" id="ARBA00009000"/>
    </source>
</evidence>
<dbReference type="PIRSF" id="PIRSF000463">
    <property type="entry name" value="GlgB"/>
    <property type="match status" value="1"/>
</dbReference>